<proteinExistence type="inferred from homology"/>
<evidence type="ECO:0000256" key="2">
    <source>
        <dbReference type="SAM" id="MobiDB-lite"/>
    </source>
</evidence>
<dbReference type="InterPro" id="IPR052756">
    <property type="entry name" value="Alkyne_AA_exporter"/>
</dbReference>
<dbReference type="Pfam" id="PF00892">
    <property type="entry name" value="EamA"/>
    <property type="match status" value="2"/>
</dbReference>
<protein>
    <submittedName>
        <fullName evidence="5">DMT family transporter</fullName>
    </submittedName>
</protein>
<dbReference type="SUPFAM" id="SSF103481">
    <property type="entry name" value="Multidrug resistance efflux transporter EmrE"/>
    <property type="match status" value="2"/>
</dbReference>
<dbReference type="RefSeq" id="WP_311601203.1">
    <property type="nucleotide sequence ID" value="NZ_JAVREM010000032.1"/>
</dbReference>
<feature type="transmembrane region" description="Helical" evidence="3">
    <location>
        <begin position="273"/>
        <end position="292"/>
    </location>
</feature>
<dbReference type="PANTHER" id="PTHR12715">
    <property type="entry name" value="TRANSPORTER, DRUG/METABOLITE EXPORTER FAMILY"/>
    <property type="match status" value="1"/>
</dbReference>
<dbReference type="Gene3D" id="1.10.3730.20">
    <property type="match status" value="1"/>
</dbReference>
<comment type="similarity">
    <text evidence="1">Belongs to the EamA transporter family.</text>
</comment>
<reference evidence="6" key="1">
    <citation type="submission" date="2023-07" db="EMBL/GenBank/DDBJ databases">
        <title>30 novel species of actinomycetes from the DSMZ collection.</title>
        <authorList>
            <person name="Nouioui I."/>
        </authorList>
    </citation>
    <scope>NUCLEOTIDE SEQUENCE [LARGE SCALE GENOMIC DNA]</scope>
    <source>
        <strain evidence="6">DSM 44918</strain>
    </source>
</reference>
<feature type="transmembrane region" description="Helical" evidence="3">
    <location>
        <begin position="180"/>
        <end position="199"/>
    </location>
</feature>
<feature type="transmembrane region" description="Helical" evidence="3">
    <location>
        <begin position="96"/>
        <end position="115"/>
    </location>
</feature>
<evidence type="ECO:0000313" key="5">
    <source>
        <dbReference type="EMBL" id="MDT0321015.1"/>
    </source>
</evidence>
<keyword evidence="3" id="KW-0472">Membrane</keyword>
<feature type="region of interest" description="Disordered" evidence="2">
    <location>
        <begin position="341"/>
        <end position="374"/>
    </location>
</feature>
<accession>A0ABU2LTV2</accession>
<dbReference type="EMBL" id="JAVREM010000032">
    <property type="protein sequence ID" value="MDT0321015.1"/>
    <property type="molecule type" value="Genomic_DNA"/>
</dbReference>
<feature type="region of interest" description="Disordered" evidence="2">
    <location>
        <begin position="1"/>
        <end position="22"/>
    </location>
</feature>
<organism evidence="5 6">
    <name type="scientific">Streptomyces millisiae</name>
    <dbReference type="NCBI Taxonomy" id="3075542"/>
    <lineage>
        <taxon>Bacteria</taxon>
        <taxon>Bacillati</taxon>
        <taxon>Actinomycetota</taxon>
        <taxon>Actinomycetes</taxon>
        <taxon>Kitasatosporales</taxon>
        <taxon>Streptomycetaceae</taxon>
        <taxon>Streptomyces</taxon>
    </lineage>
</organism>
<sequence length="374" mass="37978">MTTDLTAPPASPASPAPLTAEPPKSAARAFDLPSATAALVTVLLWASAFVVIRDVADTLSPAPLALLRLVVAGLALTVAVAVRGRPALRAQRWSRGPLLLIAAYGVLWLAAYTVALNTAERHVDAGTSALLVNLAPLLVAVGAAAALRERLSRPLLLGGLVSLSGVAIITAGSGDGERDTVGVLLCLLAAALYAAGVLLQKPALRHVDPLTAIWLGCLAGTAVLLPWAPQLLDELASAPASAVASGVYLGLFPTAIGFWLWSFALRRTDAGRLAASTYAVPAVSVLLSWLLLGESPTALALTGGTVCLLGVAISRRRAVTGQPSALTLHRTPCGSRAVRKSAGSKAWAGASTPGAGSPATSRRAPSTAITAVRP</sequence>
<feature type="transmembrane region" description="Helical" evidence="3">
    <location>
        <begin position="64"/>
        <end position="84"/>
    </location>
</feature>
<feature type="compositionally biased region" description="Low complexity" evidence="2">
    <location>
        <begin position="341"/>
        <end position="361"/>
    </location>
</feature>
<feature type="transmembrane region" description="Helical" evidence="3">
    <location>
        <begin position="211"/>
        <end position="228"/>
    </location>
</feature>
<dbReference type="InterPro" id="IPR037185">
    <property type="entry name" value="EmrE-like"/>
</dbReference>
<dbReference type="InterPro" id="IPR000620">
    <property type="entry name" value="EamA_dom"/>
</dbReference>
<dbReference type="Proteomes" id="UP001183420">
    <property type="component" value="Unassembled WGS sequence"/>
</dbReference>
<feature type="domain" description="EamA" evidence="4">
    <location>
        <begin position="36"/>
        <end position="170"/>
    </location>
</feature>
<comment type="caution">
    <text evidence="5">The sequence shown here is derived from an EMBL/GenBank/DDBJ whole genome shotgun (WGS) entry which is preliminary data.</text>
</comment>
<gene>
    <name evidence="5" type="ORF">RNC47_22030</name>
</gene>
<feature type="transmembrane region" description="Helical" evidence="3">
    <location>
        <begin position="127"/>
        <end position="147"/>
    </location>
</feature>
<feature type="transmembrane region" description="Helical" evidence="3">
    <location>
        <begin position="298"/>
        <end position="314"/>
    </location>
</feature>
<feature type="domain" description="EamA" evidence="4">
    <location>
        <begin position="181"/>
        <end position="314"/>
    </location>
</feature>
<evidence type="ECO:0000256" key="3">
    <source>
        <dbReference type="SAM" id="Phobius"/>
    </source>
</evidence>
<keyword evidence="3" id="KW-0812">Transmembrane</keyword>
<dbReference type="PANTHER" id="PTHR12715:SF4">
    <property type="entry name" value="EAMA DOMAIN-CONTAINING PROTEIN"/>
    <property type="match status" value="1"/>
</dbReference>
<evidence type="ECO:0000313" key="6">
    <source>
        <dbReference type="Proteomes" id="UP001183420"/>
    </source>
</evidence>
<evidence type="ECO:0000259" key="4">
    <source>
        <dbReference type="Pfam" id="PF00892"/>
    </source>
</evidence>
<feature type="transmembrane region" description="Helical" evidence="3">
    <location>
        <begin position="32"/>
        <end position="52"/>
    </location>
</feature>
<feature type="transmembrane region" description="Helical" evidence="3">
    <location>
        <begin position="240"/>
        <end position="261"/>
    </location>
</feature>
<feature type="transmembrane region" description="Helical" evidence="3">
    <location>
        <begin position="154"/>
        <end position="174"/>
    </location>
</feature>
<feature type="compositionally biased region" description="Polar residues" evidence="2">
    <location>
        <begin position="363"/>
        <end position="374"/>
    </location>
</feature>
<keyword evidence="6" id="KW-1185">Reference proteome</keyword>
<evidence type="ECO:0000256" key="1">
    <source>
        <dbReference type="ARBA" id="ARBA00007362"/>
    </source>
</evidence>
<keyword evidence="3" id="KW-1133">Transmembrane helix</keyword>
<name>A0ABU2LTV2_9ACTN</name>